<comment type="subunit">
    <text evidence="2 10">Heterodimer of HisH and HisF.</text>
</comment>
<evidence type="ECO:0000256" key="2">
    <source>
        <dbReference type="ARBA" id="ARBA00011152"/>
    </source>
</evidence>
<comment type="catalytic activity">
    <reaction evidence="8 10">
        <text>5-[(5-phospho-1-deoxy-D-ribulos-1-ylimino)methylamino]-1-(5-phospho-beta-D-ribosyl)imidazole-4-carboxamide + L-glutamine = D-erythro-1-(imidazol-4-yl)glycerol 3-phosphate + 5-amino-1-(5-phospho-beta-D-ribosyl)imidazole-4-carboxamide + L-glutamate + H(+)</text>
        <dbReference type="Rhea" id="RHEA:24793"/>
        <dbReference type="ChEBI" id="CHEBI:15378"/>
        <dbReference type="ChEBI" id="CHEBI:29985"/>
        <dbReference type="ChEBI" id="CHEBI:58278"/>
        <dbReference type="ChEBI" id="CHEBI:58359"/>
        <dbReference type="ChEBI" id="CHEBI:58475"/>
        <dbReference type="ChEBI" id="CHEBI:58525"/>
        <dbReference type="EC" id="4.3.2.10"/>
    </reaction>
</comment>
<feature type="domain" description="Glutamine amidotransferase" evidence="12">
    <location>
        <begin position="4"/>
        <end position="197"/>
    </location>
</feature>
<keyword evidence="6 10" id="KW-0368">Histidine biosynthesis</keyword>
<dbReference type="InterPro" id="IPR029062">
    <property type="entry name" value="Class_I_gatase-like"/>
</dbReference>
<keyword evidence="5 10" id="KW-0315">Glutamine amidotransferase</keyword>
<protein>
    <recommendedName>
        <fullName evidence="10">Imidazole glycerol phosphate synthase subunit HisH</fullName>
        <ecNumber evidence="10">4.3.2.10</ecNumber>
    </recommendedName>
    <alternativeName>
        <fullName evidence="10">IGP synthase glutaminase subunit</fullName>
        <ecNumber evidence="10">3.5.1.2</ecNumber>
    </alternativeName>
    <alternativeName>
        <fullName evidence="10">IGP synthase subunit HisH</fullName>
    </alternativeName>
    <alternativeName>
        <fullName evidence="10">ImGP synthase subunit HisH</fullName>
        <shortName evidence="10">IGPS subunit HisH</shortName>
    </alternativeName>
</protein>
<evidence type="ECO:0000313" key="13">
    <source>
        <dbReference type="EMBL" id="HGI31501.1"/>
    </source>
</evidence>
<comment type="function">
    <text evidence="10">IGPS catalyzes the conversion of PRFAR and glutamine to IGP, AICAR and glutamate. The HisH subunit catalyzes the hydrolysis of glutamine to glutamate and ammonia as part of the synthesis of IGP and AICAR. The resulting ammonia molecule is channeled to the active site of HisF.</text>
</comment>
<feature type="active site" evidence="10 11">
    <location>
        <position position="181"/>
    </location>
</feature>
<evidence type="ECO:0000256" key="3">
    <source>
        <dbReference type="ARBA" id="ARBA00022605"/>
    </source>
</evidence>
<comment type="pathway">
    <text evidence="1 10">Amino-acid biosynthesis; L-histidine biosynthesis; L-histidine from 5-phospho-alpha-D-ribose 1-diphosphate: step 5/9.</text>
</comment>
<dbReference type="InterPro" id="IPR017926">
    <property type="entry name" value="GATASE"/>
</dbReference>
<dbReference type="EMBL" id="DTFV01000133">
    <property type="protein sequence ID" value="HGI31501.1"/>
    <property type="molecule type" value="Genomic_DNA"/>
</dbReference>
<dbReference type="PIRSF" id="PIRSF000495">
    <property type="entry name" value="Amidotransf_hisH"/>
    <property type="match status" value="1"/>
</dbReference>
<evidence type="ECO:0000256" key="1">
    <source>
        <dbReference type="ARBA" id="ARBA00005091"/>
    </source>
</evidence>
<dbReference type="GO" id="GO:0000107">
    <property type="term" value="F:imidazoleglycerol-phosphate synthase activity"/>
    <property type="evidence" value="ECO:0007669"/>
    <property type="project" value="UniProtKB-UniRule"/>
</dbReference>
<dbReference type="PANTHER" id="PTHR42701:SF1">
    <property type="entry name" value="IMIDAZOLE GLYCEROL PHOSPHATE SYNTHASE SUBUNIT HISH"/>
    <property type="match status" value="1"/>
</dbReference>
<dbReference type="CDD" id="cd01748">
    <property type="entry name" value="GATase1_IGP_Synthase"/>
    <property type="match status" value="1"/>
</dbReference>
<dbReference type="HAMAP" id="MF_00278">
    <property type="entry name" value="HisH"/>
    <property type="match status" value="1"/>
</dbReference>
<sequence length="209" mass="23327">MIAIVDYGIGNLRSIAKALERLGKTVEVTGDPERLEAAEAVILPGVGSFGEAMDNMEKNQIVPVLRRMFDDGKPILGICLGLQLLFERSQEAPKKKGLALIPGEVRKLPPTTKVPHMGWNRIYFKRQVPLIENIPQGRFFYFAHSFYVLPEDESCVVGICNYNVTIPVVVNVGSLWGVQFHPEKSATWGMKFLENWVRSIDSNASHSSD</sequence>
<dbReference type="NCBIfam" id="TIGR01855">
    <property type="entry name" value="IMP_synth_hisH"/>
    <property type="match status" value="1"/>
</dbReference>
<dbReference type="GO" id="GO:0016829">
    <property type="term" value="F:lyase activity"/>
    <property type="evidence" value="ECO:0007669"/>
    <property type="project" value="UniProtKB-KW"/>
</dbReference>
<evidence type="ECO:0000256" key="6">
    <source>
        <dbReference type="ARBA" id="ARBA00023102"/>
    </source>
</evidence>
<dbReference type="Pfam" id="PF00117">
    <property type="entry name" value="GATase"/>
    <property type="match status" value="1"/>
</dbReference>
<dbReference type="GO" id="GO:0000105">
    <property type="term" value="P:L-histidine biosynthetic process"/>
    <property type="evidence" value="ECO:0007669"/>
    <property type="project" value="UniProtKB-UniRule"/>
</dbReference>
<dbReference type="GO" id="GO:0005737">
    <property type="term" value="C:cytoplasm"/>
    <property type="evidence" value="ECO:0007669"/>
    <property type="project" value="UniProtKB-SubCell"/>
</dbReference>
<feature type="active site" evidence="10 11">
    <location>
        <position position="183"/>
    </location>
</feature>
<dbReference type="UniPathway" id="UPA00031">
    <property type="reaction ID" value="UER00010"/>
</dbReference>
<evidence type="ECO:0000259" key="12">
    <source>
        <dbReference type="Pfam" id="PF00117"/>
    </source>
</evidence>
<evidence type="ECO:0000256" key="11">
    <source>
        <dbReference type="PIRSR" id="PIRSR000495-1"/>
    </source>
</evidence>
<evidence type="ECO:0000256" key="10">
    <source>
        <dbReference type="HAMAP-Rule" id="MF_00278"/>
    </source>
</evidence>
<keyword evidence="3 10" id="KW-0028">Amino-acid biosynthesis</keyword>
<comment type="subcellular location">
    <subcellularLocation>
        <location evidence="10">Cytoplasm</location>
    </subcellularLocation>
</comment>
<keyword evidence="7 10" id="KW-0456">Lyase</keyword>
<comment type="caution">
    <text evidence="13">The sequence shown here is derived from an EMBL/GenBank/DDBJ whole genome shotgun (WGS) entry which is preliminary data.</text>
</comment>
<evidence type="ECO:0000256" key="5">
    <source>
        <dbReference type="ARBA" id="ARBA00022962"/>
    </source>
</evidence>
<dbReference type="InterPro" id="IPR010139">
    <property type="entry name" value="Imidazole-glycPsynth_HisH"/>
</dbReference>
<reference evidence="13" key="1">
    <citation type="journal article" date="2020" name="mSystems">
        <title>Genome- and Community-Level Interaction Insights into Carbon Utilization and Element Cycling Functions of Hydrothermarchaeota in Hydrothermal Sediment.</title>
        <authorList>
            <person name="Zhou Z."/>
            <person name="Liu Y."/>
            <person name="Xu W."/>
            <person name="Pan J."/>
            <person name="Luo Z.H."/>
            <person name="Li M."/>
        </authorList>
    </citation>
    <scope>NUCLEOTIDE SEQUENCE [LARGE SCALE GENOMIC DNA]</scope>
    <source>
        <strain evidence="13">SpSt-747</strain>
    </source>
</reference>
<gene>
    <name evidence="10 13" type="primary">hisH</name>
    <name evidence="13" type="ORF">ENV30_09410</name>
</gene>
<dbReference type="Gene3D" id="3.40.50.880">
    <property type="match status" value="1"/>
</dbReference>
<dbReference type="PANTHER" id="PTHR42701">
    <property type="entry name" value="IMIDAZOLE GLYCEROL PHOSPHATE SYNTHASE SUBUNIT HISH"/>
    <property type="match status" value="1"/>
</dbReference>
<accession>A0A7V3YIG8</accession>
<evidence type="ECO:0000256" key="9">
    <source>
        <dbReference type="ARBA" id="ARBA00049534"/>
    </source>
</evidence>
<keyword evidence="4 10" id="KW-0378">Hydrolase</keyword>
<feature type="active site" description="Nucleophile" evidence="10 11">
    <location>
        <position position="79"/>
    </location>
</feature>
<proteinExistence type="inferred from homology"/>
<name>A0A7V3YIG8_9BACT</name>
<dbReference type="EC" id="4.3.2.10" evidence="10"/>
<evidence type="ECO:0000256" key="4">
    <source>
        <dbReference type="ARBA" id="ARBA00022801"/>
    </source>
</evidence>
<evidence type="ECO:0000256" key="7">
    <source>
        <dbReference type="ARBA" id="ARBA00023239"/>
    </source>
</evidence>
<comment type="catalytic activity">
    <reaction evidence="9 10">
        <text>L-glutamine + H2O = L-glutamate + NH4(+)</text>
        <dbReference type="Rhea" id="RHEA:15889"/>
        <dbReference type="ChEBI" id="CHEBI:15377"/>
        <dbReference type="ChEBI" id="CHEBI:28938"/>
        <dbReference type="ChEBI" id="CHEBI:29985"/>
        <dbReference type="ChEBI" id="CHEBI:58359"/>
        <dbReference type="EC" id="3.5.1.2"/>
    </reaction>
</comment>
<dbReference type="PROSITE" id="PS51273">
    <property type="entry name" value="GATASE_TYPE_1"/>
    <property type="match status" value="1"/>
</dbReference>
<dbReference type="EC" id="3.5.1.2" evidence="10"/>
<organism evidence="13">
    <name type="scientific">Candidatus Caldatribacterium californiense</name>
    <dbReference type="NCBI Taxonomy" id="1454726"/>
    <lineage>
        <taxon>Bacteria</taxon>
        <taxon>Pseudomonadati</taxon>
        <taxon>Atribacterota</taxon>
        <taxon>Atribacteria</taxon>
        <taxon>Atribacterales</taxon>
        <taxon>Candidatus Caldatribacteriaceae</taxon>
        <taxon>Candidatus Caldatribacterium</taxon>
    </lineage>
</organism>
<dbReference type="GO" id="GO:0004359">
    <property type="term" value="F:glutaminase activity"/>
    <property type="evidence" value="ECO:0007669"/>
    <property type="project" value="UniProtKB-EC"/>
</dbReference>
<evidence type="ECO:0000256" key="8">
    <source>
        <dbReference type="ARBA" id="ARBA00047838"/>
    </source>
</evidence>
<dbReference type="SUPFAM" id="SSF52317">
    <property type="entry name" value="Class I glutamine amidotransferase-like"/>
    <property type="match status" value="1"/>
</dbReference>
<keyword evidence="10" id="KW-0963">Cytoplasm</keyword>
<dbReference type="AlphaFoldDB" id="A0A7V3YIG8"/>